<dbReference type="Proteomes" id="UP000828048">
    <property type="component" value="Chromosome 4"/>
</dbReference>
<dbReference type="EMBL" id="CM037154">
    <property type="protein sequence ID" value="KAH7859792.1"/>
    <property type="molecule type" value="Genomic_DNA"/>
</dbReference>
<name>A0ACB7Z2R6_9ERIC</name>
<organism evidence="1 2">
    <name type="scientific">Vaccinium darrowii</name>
    <dbReference type="NCBI Taxonomy" id="229202"/>
    <lineage>
        <taxon>Eukaryota</taxon>
        <taxon>Viridiplantae</taxon>
        <taxon>Streptophyta</taxon>
        <taxon>Embryophyta</taxon>
        <taxon>Tracheophyta</taxon>
        <taxon>Spermatophyta</taxon>
        <taxon>Magnoliopsida</taxon>
        <taxon>eudicotyledons</taxon>
        <taxon>Gunneridae</taxon>
        <taxon>Pentapetalae</taxon>
        <taxon>asterids</taxon>
        <taxon>Ericales</taxon>
        <taxon>Ericaceae</taxon>
        <taxon>Vaccinioideae</taxon>
        <taxon>Vaccinieae</taxon>
        <taxon>Vaccinium</taxon>
    </lineage>
</organism>
<evidence type="ECO:0000313" key="1">
    <source>
        <dbReference type="EMBL" id="KAH7859792.1"/>
    </source>
</evidence>
<comment type="caution">
    <text evidence="1">The sequence shown here is derived from an EMBL/GenBank/DDBJ whole genome shotgun (WGS) entry which is preliminary data.</text>
</comment>
<proteinExistence type="predicted"/>
<reference evidence="1 2" key="1">
    <citation type="journal article" date="2021" name="Hortic Res">
        <title>High-quality reference genome and annotation aids understanding of berry development for evergreen blueberry (Vaccinium darrowii).</title>
        <authorList>
            <person name="Yu J."/>
            <person name="Hulse-Kemp A.M."/>
            <person name="Babiker E."/>
            <person name="Staton M."/>
        </authorList>
    </citation>
    <scope>NUCLEOTIDE SEQUENCE [LARGE SCALE GENOMIC DNA]</scope>
    <source>
        <strain evidence="2">cv. NJ 8807/NJ 8810</strain>
        <tissue evidence="1">Young leaf</tissue>
    </source>
</reference>
<keyword evidence="2" id="KW-1185">Reference proteome</keyword>
<protein>
    <submittedName>
        <fullName evidence="1">Uncharacterized protein</fullName>
    </submittedName>
</protein>
<evidence type="ECO:0000313" key="2">
    <source>
        <dbReference type="Proteomes" id="UP000828048"/>
    </source>
</evidence>
<accession>A0ACB7Z2R6</accession>
<sequence>MKRLIEEAIVHDGNSNSECGRSGEILRDKKARVLDSNCQEFICLQKEVAVGIQGTRVLNPIEVEESDTEQLTSGEIQWVENQTVIEEDKGLRRSEGCGIGNGLGNEIVQGDNDRDLGNERSASGNLTQSELITAFDHEKGKVILDFDLNVERMDFDLNFPAVEETKEGGFEGGFQEYTPVGPVVAERQDIIHISSDESEEDTGEQRCGSVNGGRRYTREEKGKAKLVDSHSWLSLATNSMQLDSIPERQDLIRPADSCGILQHIDIQQEDPPQLLETAILQIGSESETRAIEESRPRTRANRYRDVARDNALRFARFNSQQNNYLDPFSQERQVQTVQEADKNLENFVGPFSTAMRLVKERNLKHSAEQLINWKPLDGFDRSVVMPHVPSLLELSMKVLAKNAEAIVSLECVPDALRHRLADILCDSRKMNVHALDLLVQGSPTEIRIKDCSWLTEEHFTKIFGSSDSKNLKVLQLDLCGQCVYGDSLFKTIAQSPNSLPDLAIISLKGACRLTDVALKELVASTPALRSINLGECSLLTDSSIFHLAACLGPTLRELYIDNCHRIDARIIAPAIFEFKHLEVLSVAGIQTVCDEFVVEIIDKCGRNIKDLDLADCVKLTNTSIEVIGNTCSGLRSLNISNLHNLTDLAVQYLANGCLSIQTLKLRQTSFSDEAVAAFLETSGKSLKELSLNNVRKVGPNTALSLAKSSKELLSLDLSWCRKITNEALGLIVDSCLSLKLVKLFGCTQISDKFLNGHSNSQVRIIGLNLTPVLEHLNMLQTEVGYLCYSPMRFSCEL</sequence>
<gene>
    <name evidence="1" type="ORF">Vadar_005517</name>
</gene>